<evidence type="ECO:0000313" key="2">
    <source>
        <dbReference type="Proteomes" id="UP000663671"/>
    </source>
</evidence>
<protein>
    <submittedName>
        <fullName evidence="1">Uncharacterized protein</fullName>
    </submittedName>
</protein>
<reference evidence="1" key="1">
    <citation type="submission" date="2021-01" db="EMBL/GenBank/DDBJ databases">
        <title>Chromosome-level genome assembly of a human fungal pathogen reveals clustering of transcriptionally co-regulated genes.</title>
        <authorList>
            <person name="Voorhies M."/>
            <person name="Cohen S."/>
            <person name="Shea T.P."/>
            <person name="Petrus S."/>
            <person name="Munoz J.F."/>
            <person name="Poplawski S."/>
            <person name="Goldman W.E."/>
            <person name="Michael T."/>
            <person name="Cuomo C.A."/>
            <person name="Sil A."/>
            <person name="Beyhan S."/>
        </authorList>
    </citation>
    <scope>NUCLEOTIDE SEQUENCE</scope>
    <source>
        <strain evidence="1">WU24</strain>
    </source>
</reference>
<evidence type="ECO:0000313" key="1">
    <source>
        <dbReference type="EMBL" id="QSS63130.1"/>
    </source>
</evidence>
<organism evidence="1 2">
    <name type="scientific">Ajellomyces capsulatus</name>
    <name type="common">Darling's disease fungus</name>
    <name type="synonym">Histoplasma capsulatum</name>
    <dbReference type="NCBI Taxonomy" id="5037"/>
    <lineage>
        <taxon>Eukaryota</taxon>
        <taxon>Fungi</taxon>
        <taxon>Dikarya</taxon>
        <taxon>Ascomycota</taxon>
        <taxon>Pezizomycotina</taxon>
        <taxon>Eurotiomycetes</taxon>
        <taxon>Eurotiomycetidae</taxon>
        <taxon>Onygenales</taxon>
        <taxon>Ajellomycetaceae</taxon>
        <taxon>Histoplasma</taxon>
    </lineage>
</organism>
<sequence>MRGVRKLLKLCMYNLSCAPDLISMNESIPSPAPPLSACQLAASHILHYQVCSASLIRQGSHLLRILVRVVPRRGLALLPLQVTRARRSSKGYSGLRRHRQPLPGTDGGQASIKNVLVHLTGGLHCAFGHSRISCFPRRKTSESETRKEMDSKGDLIGCKILSNRWRSWHLVSLFPLPGCSAHLAASHSSAGCIVGLSAAQPVRLRRESLPRRIQLALNQLSPEKELTSVARLCMPA</sequence>
<dbReference type="Proteomes" id="UP000663671">
    <property type="component" value="Chromosome 1"/>
</dbReference>
<dbReference type="VEuPathDB" id="FungiDB:I7I51_00187"/>
<dbReference type="EMBL" id="CP069114">
    <property type="protein sequence ID" value="QSS63130.1"/>
    <property type="molecule type" value="Genomic_DNA"/>
</dbReference>
<accession>A0A8A1MD51</accession>
<name>A0A8A1MD51_AJECA</name>
<proteinExistence type="predicted"/>
<gene>
    <name evidence="1" type="ORF">I7I51_00187</name>
</gene>
<dbReference type="AlphaFoldDB" id="A0A8A1MD51"/>